<dbReference type="SUPFAM" id="SSF89623">
    <property type="entry name" value="Ribose/Galactose isomerase RpiB/AlsB"/>
    <property type="match status" value="1"/>
</dbReference>
<dbReference type="GO" id="GO:0005975">
    <property type="term" value="P:carbohydrate metabolic process"/>
    <property type="evidence" value="ECO:0007669"/>
    <property type="project" value="InterPro"/>
</dbReference>
<protein>
    <submittedName>
        <fullName evidence="3">Ribose 5-phosphate isomerase B</fullName>
        <ecNumber evidence="3">5.3.1.6</ecNumber>
    </submittedName>
</protein>
<dbReference type="GO" id="GO:0004751">
    <property type="term" value="F:ribose-5-phosphate isomerase activity"/>
    <property type="evidence" value="ECO:0007669"/>
    <property type="project" value="UniProtKB-EC"/>
</dbReference>
<comment type="caution">
    <text evidence="3">The sequence shown here is derived from an EMBL/GenBank/DDBJ whole genome shotgun (WGS) entry which is preliminary data.</text>
</comment>
<dbReference type="InterPro" id="IPR004785">
    <property type="entry name" value="RpiB"/>
</dbReference>
<dbReference type="InterPro" id="IPR036569">
    <property type="entry name" value="RpiB_LacA_LacB_sf"/>
</dbReference>
<gene>
    <name evidence="3" type="primary">rpiB</name>
    <name evidence="3" type="ORF">E3J84_03390</name>
</gene>
<dbReference type="NCBIfam" id="TIGR00689">
    <property type="entry name" value="rpiB_lacA_lacB"/>
    <property type="match status" value="1"/>
</dbReference>
<evidence type="ECO:0000313" key="3">
    <source>
        <dbReference type="EMBL" id="TET10998.1"/>
    </source>
</evidence>
<proteinExistence type="inferred from homology"/>
<dbReference type="EMBL" id="SOKJ01000188">
    <property type="protein sequence ID" value="TET10998.1"/>
    <property type="molecule type" value="Genomic_DNA"/>
</dbReference>
<keyword evidence="2 3" id="KW-0413">Isomerase</keyword>
<dbReference type="PANTHER" id="PTHR43732:SF1">
    <property type="entry name" value="RIBOSE 5-PHOSPHATE ISOMERASE"/>
    <property type="match status" value="1"/>
</dbReference>
<dbReference type="AlphaFoldDB" id="A0A523RZ01"/>
<dbReference type="InterPro" id="IPR051812">
    <property type="entry name" value="SPI_LacAB/RpiB"/>
</dbReference>
<dbReference type="NCBIfam" id="NF004051">
    <property type="entry name" value="PRK05571.1"/>
    <property type="match status" value="1"/>
</dbReference>
<comment type="similarity">
    <text evidence="1">Belongs to the LacAB/RpiB family.</text>
</comment>
<dbReference type="InterPro" id="IPR003500">
    <property type="entry name" value="RpiB_LacA_LacB"/>
</dbReference>
<name>A0A523RZ01_UNCAE</name>
<evidence type="ECO:0000256" key="2">
    <source>
        <dbReference type="ARBA" id="ARBA00023235"/>
    </source>
</evidence>
<dbReference type="NCBIfam" id="TIGR01120">
    <property type="entry name" value="rpiB"/>
    <property type="match status" value="1"/>
</dbReference>
<reference evidence="3 4" key="1">
    <citation type="submission" date="2019-03" db="EMBL/GenBank/DDBJ databases">
        <title>Metabolic potential of uncultured bacteria and archaea associated with petroleum seepage in deep-sea sediments.</title>
        <authorList>
            <person name="Dong X."/>
            <person name="Hubert C."/>
        </authorList>
    </citation>
    <scope>NUCLEOTIDE SEQUENCE [LARGE SCALE GENOMIC DNA]</scope>
    <source>
        <strain evidence="3">E44_bin7</strain>
    </source>
</reference>
<evidence type="ECO:0000313" key="4">
    <source>
        <dbReference type="Proteomes" id="UP000316360"/>
    </source>
</evidence>
<dbReference type="PIRSF" id="PIRSF005384">
    <property type="entry name" value="RpiB_LacA_B"/>
    <property type="match status" value="1"/>
</dbReference>
<dbReference type="PANTHER" id="PTHR43732">
    <property type="entry name" value="RIBOSE 5-PHOSPHATE ISOMERASE-RELATED"/>
    <property type="match status" value="1"/>
</dbReference>
<dbReference type="Gene3D" id="3.40.1400.10">
    <property type="entry name" value="Sugar-phosphate isomerase, RpiB/LacA/LacB"/>
    <property type="match status" value="1"/>
</dbReference>
<dbReference type="EC" id="5.3.1.6" evidence="3"/>
<evidence type="ECO:0000256" key="1">
    <source>
        <dbReference type="ARBA" id="ARBA00008754"/>
    </source>
</evidence>
<sequence length="152" mass="16994">MKIAIGCDHNGLELKNVIIQLLKEKRIEFEDFGTMTKEPIDYPDIAEEIACSIVQEKYERGILICGTGLGMAIAANKVRGIRAATCHDIYSAERSRKSNNAQILTMGALIIGPELAKKLIEAWLVSEFQGGDSKRKVKKIMEIEKRNSEWQG</sequence>
<organism evidence="3 4">
    <name type="scientific">Aerophobetes bacterium</name>
    <dbReference type="NCBI Taxonomy" id="2030807"/>
    <lineage>
        <taxon>Bacteria</taxon>
        <taxon>Candidatus Aerophobota</taxon>
    </lineage>
</organism>
<dbReference type="Pfam" id="PF02502">
    <property type="entry name" value="LacAB_rpiB"/>
    <property type="match status" value="1"/>
</dbReference>
<dbReference type="Proteomes" id="UP000316360">
    <property type="component" value="Unassembled WGS sequence"/>
</dbReference>
<accession>A0A523RZ01</accession>